<evidence type="ECO:0008006" key="3">
    <source>
        <dbReference type="Google" id="ProtNLM"/>
    </source>
</evidence>
<reference evidence="1 2" key="1">
    <citation type="submission" date="2020-08" db="EMBL/GenBank/DDBJ databases">
        <title>Whole genome shotgun sequence of Actinoplanes ianthinogenes NBRC 13996.</title>
        <authorList>
            <person name="Komaki H."/>
            <person name="Tamura T."/>
        </authorList>
    </citation>
    <scope>NUCLEOTIDE SEQUENCE [LARGE SCALE GENOMIC DNA]</scope>
    <source>
        <strain evidence="1 2">NBRC 13996</strain>
    </source>
</reference>
<protein>
    <recommendedName>
        <fullName evidence="3">MarR family transcriptional regulator</fullName>
    </recommendedName>
</protein>
<organism evidence="1 2">
    <name type="scientific">Actinoplanes ianthinogenes</name>
    <dbReference type="NCBI Taxonomy" id="122358"/>
    <lineage>
        <taxon>Bacteria</taxon>
        <taxon>Bacillati</taxon>
        <taxon>Actinomycetota</taxon>
        <taxon>Actinomycetes</taxon>
        <taxon>Micromonosporales</taxon>
        <taxon>Micromonosporaceae</taxon>
        <taxon>Actinoplanes</taxon>
    </lineage>
</organism>
<evidence type="ECO:0000313" key="2">
    <source>
        <dbReference type="Proteomes" id="UP000676967"/>
    </source>
</evidence>
<dbReference type="InterPro" id="IPR036390">
    <property type="entry name" value="WH_DNA-bd_sf"/>
</dbReference>
<name>A0ABM7LJN5_9ACTN</name>
<sequence length="104" mass="11547">MLRQLEQAHQRLPQTFQLLRADDLGPGLLDLLPDGDAVLAGLVTRDLITIDDRVSLTPAGQAAYARVRDRVAQAAATFFQRFDPARVEDARSLLQEIAELDVHE</sequence>
<gene>
    <name evidence="1" type="ORF">Aiant_01220</name>
</gene>
<dbReference type="EMBL" id="AP023356">
    <property type="protein sequence ID" value="BCJ39465.1"/>
    <property type="molecule type" value="Genomic_DNA"/>
</dbReference>
<dbReference type="SUPFAM" id="SSF46785">
    <property type="entry name" value="Winged helix' DNA-binding domain"/>
    <property type="match status" value="1"/>
</dbReference>
<dbReference type="Gene3D" id="1.10.10.10">
    <property type="entry name" value="Winged helix-like DNA-binding domain superfamily/Winged helix DNA-binding domain"/>
    <property type="match status" value="1"/>
</dbReference>
<dbReference type="InterPro" id="IPR036388">
    <property type="entry name" value="WH-like_DNA-bd_sf"/>
</dbReference>
<evidence type="ECO:0000313" key="1">
    <source>
        <dbReference type="EMBL" id="BCJ39465.1"/>
    </source>
</evidence>
<accession>A0ABM7LJN5</accession>
<dbReference type="Proteomes" id="UP000676967">
    <property type="component" value="Chromosome"/>
</dbReference>
<keyword evidence="2" id="KW-1185">Reference proteome</keyword>
<dbReference type="RefSeq" id="WP_189334129.1">
    <property type="nucleotide sequence ID" value="NZ_AP023356.1"/>
</dbReference>
<proteinExistence type="predicted"/>